<protein>
    <submittedName>
        <fullName evidence="2">Uncharacterized protein</fullName>
    </submittedName>
</protein>
<dbReference type="EMBL" id="JAYMYQ010000024">
    <property type="protein sequence ID" value="KAK7298854.1"/>
    <property type="molecule type" value="Genomic_DNA"/>
</dbReference>
<comment type="caution">
    <text evidence="2">The sequence shown here is derived from an EMBL/GenBank/DDBJ whole genome shotgun (WGS) entry which is preliminary data.</text>
</comment>
<accession>A0AAN9JH74</accession>
<evidence type="ECO:0000313" key="3">
    <source>
        <dbReference type="EMBL" id="KAK7298854.1"/>
    </source>
</evidence>
<name>A0AAN9JH74_CANGL</name>
<evidence type="ECO:0000313" key="2">
    <source>
        <dbReference type="EMBL" id="KAK7298181.1"/>
    </source>
</evidence>
<sequence length="197" mass="21016">MRCLLGPGDERFEKGFSHLRKQIKLAHSNLQISQAKSKTSFCDSPIIYRFSALSPGPAASCSSTAVFPGLGESSSLPVPSSDVTDGGGSSSTLGLPLSSFPSSSSDGFAPSFNPLPYESVPRVQGMSAPNVFSLFRCRSSLCLWRPFQVVHSLRYVIPHAGAGSPACALSLWSRPGTPYVFRSKGLRGSPFLISIRE</sequence>
<dbReference type="Proteomes" id="UP001367508">
    <property type="component" value="Unassembled WGS sequence"/>
</dbReference>
<evidence type="ECO:0000313" key="4">
    <source>
        <dbReference type="Proteomes" id="UP001367508"/>
    </source>
</evidence>
<gene>
    <name evidence="3" type="ORF">VNO77_46400</name>
    <name evidence="2" type="ORF">VNO77_47090</name>
    <name evidence="1" type="ORF">VNO77_50733</name>
</gene>
<organism evidence="2 4">
    <name type="scientific">Canavalia gladiata</name>
    <name type="common">Sword bean</name>
    <name type="synonym">Dolichos gladiatus</name>
    <dbReference type="NCBI Taxonomy" id="3824"/>
    <lineage>
        <taxon>Eukaryota</taxon>
        <taxon>Viridiplantae</taxon>
        <taxon>Streptophyta</taxon>
        <taxon>Embryophyta</taxon>
        <taxon>Tracheophyta</taxon>
        <taxon>Spermatophyta</taxon>
        <taxon>Magnoliopsida</taxon>
        <taxon>eudicotyledons</taxon>
        <taxon>Gunneridae</taxon>
        <taxon>Pentapetalae</taxon>
        <taxon>rosids</taxon>
        <taxon>fabids</taxon>
        <taxon>Fabales</taxon>
        <taxon>Fabaceae</taxon>
        <taxon>Papilionoideae</taxon>
        <taxon>50 kb inversion clade</taxon>
        <taxon>NPAAA clade</taxon>
        <taxon>indigoferoid/millettioid clade</taxon>
        <taxon>Phaseoleae</taxon>
        <taxon>Canavalia</taxon>
    </lineage>
</organism>
<reference evidence="2 4" key="1">
    <citation type="submission" date="2024-01" db="EMBL/GenBank/DDBJ databases">
        <title>The genomes of 5 underutilized Papilionoideae crops provide insights into root nodulation and disease resistanc.</title>
        <authorList>
            <person name="Jiang F."/>
        </authorList>
    </citation>
    <scope>NUCLEOTIDE SEQUENCE [LARGE SCALE GENOMIC DNA]</scope>
    <source>
        <strain evidence="2">LVBAO_FW01</strain>
        <tissue evidence="2">Leaves</tissue>
    </source>
</reference>
<dbReference type="AlphaFoldDB" id="A0AAN9JH74"/>
<evidence type="ECO:0000313" key="1">
    <source>
        <dbReference type="EMBL" id="KAK7296140.1"/>
    </source>
</evidence>
<dbReference type="EMBL" id="JAYMYQ010000031">
    <property type="protein sequence ID" value="KAK7298181.1"/>
    <property type="molecule type" value="Genomic_DNA"/>
</dbReference>
<keyword evidence="4" id="KW-1185">Reference proteome</keyword>
<proteinExistence type="predicted"/>
<dbReference type="EMBL" id="JAYMYQ010000084">
    <property type="protein sequence ID" value="KAK7296140.1"/>
    <property type="molecule type" value="Genomic_DNA"/>
</dbReference>